<dbReference type="PANTHER" id="PTHR10634">
    <property type="entry name" value="AN1-TYPE ZINC FINGER PROTEIN"/>
    <property type="match status" value="1"/>
</dbReference>
<accession>A0A3G4ZMC6</accession>
<keyword evidence="1" id="KW-0479">Metal-binding</keyword>
<evidence type="ECO:0000256" key="3">
    <source>
        <dbReference type="ARBA" id="ARBA00022833"/>
    </source>
</evidence>
<feature type="compositionally biased region" description="Polar residues" evidence="4">
    <location>
        <begin position="45"/>
        <end position="60"/>
    </location>
</feature>
<reference evidence="6" key="1">
    <citation type="submission" date="2018-10" db="EMBL/GenBank/DDBJ databases">
        <title>Hidden diversity of soil giant viruses.</title>
        <authorList>
            <person name="Schulz F."/>
            <person name="Alteio L."/>
            <person name="Goudeau D."/>
            <person name="Ryan E.M."/>
            <person name="Malmstrom R.R."/>
            <person name="Blanchard J."/>
            <person name="Woyke T."/>
        </authorList>
    </citation>
    <scope>NUCLEOTIDE SEQUENCE</scope>
    <source>
        <strain evidence="6">TEV1</strain>
    </source>
</reference>
<dbReference type="InterPro" id="IPR000058">
    <property type="entry name" value="Znf_AN1"/>
</dbReference>
<gene>
    <name evidence="6" type="ORF">Terrestrivirus4_60</name>
</gene>
<dbReference type="EMBL" id="MK071982">
    <property type="protein sequence ID" value="AYV76012.1"/>
    <property type="molecule type" value="Genomic_DNA"/>
</dbReference>
<keyword evidence="3" id="KW-0862">Zinc</keyword>
<evidence type="ECO:0000259" key="5">
    <source>
        <dbReference type="PROSITE" id="PS51039"/>
    </source>
</evidence>
<dbReference type="SUPFAM" id="SSF118310">
    <property type="entry name" value="AN1-like Zinc finger"/>
    <property type="match status" value="1"/>
</dbReference>
<organism evidence="6">
    <name type="scientific">Terrestrivirus sp</name>
    <dbReference type="NCBI Taxonomy" id="2487775"/>
    <lineage>
        <taxon>Viruses</taxon>
        <taxon>Varidnaviria</taxon>
        <taxon>Bamfordvirae</taxon>
        <taxon>Nucleocytoviricota</taxon>
        <taxon>Megaviricetes</taxon>
        <taxon>Imitervirales</taxon>
        <taxon>Mimiviridae</taxon>
        <taxon>Klosneuvirinae</taxon>
    </lineage>
</organism>
<sequence length="131" mass="14423">MSGTNVENNKVVSSVKEKSDKTTATEIINVIDAVSSTKLSDPLNKLTNPKVDTNNVTNMNKSDDKPKNKCYQCNKKVGLLNFVCKCAGSFCSSHRHPESHNCTYDHKADGIEKLIKNNPVIVADKMGNRLI</sequence>
<feature type="region of interest" description="Disordered" evidence="4">
    <location>
        <begin position="45"/>
        <end position="66"/>
    </location>
</feature>
<dbReference type="PANTHER" id="PTHR10634:SF67">
    <property type="entry name" value="AN1-TYPE ZINC FINGER PROTEIN 3"/>
    <property type="match status" value="1"/>
</dbReference>
<dbReference type="SMART" id="SM00154">
    <property type="entry name" value="ZnF_AN1"/>
    <property type="match status" value="1"/>
</dbReference>
<evidence type="ECO:0000256" key="1">
    <source>
        <dbReference type="ARBA" id="ARBA00022723"/>
    </source>
</evidence>
<evidence type="ECO:0000313" key="6">
    <source>
        <dbReference type="EMBL" id="AYV76012.1"/>
    </source>
</evidence>
<name>A0A3G4ZMC6_9VIRU</name>
<evidence type="ECO:0000256" key="2">
    <source>
        <dbReference type="ARBA" id="ARBA00022771"/>
    </source>
</evidence>
<proteinExistence type="predicted"/>
<feature type="domain" description="AN1-type" evidence="5">
    <location>
        <begin position="64"/>
        <end position="110"/>
    </location>
</feature>
<dbReference type="InterPro" id="IPR035896">
    <property type="entry name" value="AN1-like_Znf"/>
</dbReference>
<dbReference type="Pfam" id="PF01428">
    <property type="entry name" value="zf-AN1"/>
    <property type="match status" value="1"/>
</dbReference>
<dbReference type="Gene3D" id="4.10.1110.10">
    <property type="entry name" value="AN1-like Zinc finger"/>
    <property type="match status" value="1"/>
</dbReference>
<dbReference type="InterPro" id="IPR050652">
    <property type="entry name" value="AN1_A20_ZnFinger"/>
</dbReference>
<protein>
    <submittedName>
        <fullName evidence="6">Zinc finger A20 and AN1 domain-containing stress-associated protein 6-like protein</fullName>
    </submittedName>
</protein>
<dbReference type="PROSITE" id="PS51039">
    <property type="entry name" value="ZF_AN1"/>
    <property type="match status" value="1"/>
</dbReference>
<keyword evidence="2" id="KW-0863">Zinc-finger</keyword>
<dbReference type="GO" id="GO:0008270">
    <property type="term" value="F:zinc ion binding"/>
    <property type="evidence" value="ECO:0007669"/>
    <property type="project" value="UniProtKB-KW"/>
</dbReference>
<evidence type="ECO:0000256" key="4">
    <source>
        <dbReference type="SAM" id="MobiDB-lite"/>
    </source>
</evidence>